<evidence type="ECO:0000256" key="1">
    <source>
        <dbReference type="ARBA" id="ARBA00022679"/>
    </source>
</evidence>
<evidence type="ECO:0000313" key="3">
    <source>
        <dbReference type="EMBL" id="MPM99532.1"/>
    </source>
</evidence>
<keyword evidence="1" id="KW-0808">Transferase</keyword>
<feature type="domain" description="Glycosyl transferase family 1" evidence="2">
    <location>
        <begin position="40"/>
        <end position="207"/>
    </location>
</feature>
<dbReference type="PANTHER" id="PTHR46401">
    <property type="entry name" value="GLYCOSYLTRANSFERASE WBBK-RELATED"/>
    <property type="match status" value="1"/>
</dbReference>
<comment type="caution">
    <text evidence="3">The sequence shown here is derived from an EMBL/GenBank/DDBJ whole genome shotgun (WGS) entry which is preliminary data.</text>
</comment>
<dbReference type="GO" id="GO:0016757">
    <property type="term" value="F:glycosyltransferase activity"/>
    <property type="evidence" value="ECO:0007669"/>
    <property type="project" value="InterPro"/>
</dbReference>
<dbReference type="Pfam" id="PF00534">
    <property type="entry name" value="Glycos_transf_1"/>
    <property type="match status" value="1"/>
</dbReference>
<dbReference type="AlphaFoldDB" id="A0A645EFZ0"/>
<dbReference type="Gene3D" id="3.40.50.2000">
    <property type="entry name" value="Glycogen Phosphorylase B"/>
    <property type="match status" value="2"/>
</dbReference>
<dbReference type="PANTHER" id="PTHR46401:SF2">
    <property type="entry name" value="GLYCOSYLTRANSFERASE WBBK-RELATED"/>
    <property type="match status" value="1"/>
</dbReference>
<reference evidence="3" key="1">
    <citation type="submission" date="2019-08" db="EMBL/GenBank/DDBJ databases">
        <authorList>
            <person name="Kucharzyk K."/>
            <person name="Murdoch R.W."/>
            <person name="Higgins S."/>
            <person name="Loffler F."/>
        </authorList>
    </citation>
    <scope>NUCLEOTIDE SEQUENCE</scope>
</reference>
<dbReference type="GO" id="GO:0009103">
    <property type="term" value="P:lipopolysaccharide biosynthetic process"/>
    <property type="evidence" value="ECO:0007669"/>
    <property type="project" value="TreeGrafter"/>
</dbReference>
<organism evidence="3">
    <name type="scientific">bioreactor metagenome</name>
    <dbReference type="NCBI Taxonomy" id="1076179"/>
    <lineage>
        <taxon>unclassified sequences</taxon>
        <taxon>metagenomes</taxon>
        <taxon>ecological metagenomes</taxon>
    </lineage>
</organism>
<dbReference type="InterPro" id="IPR001296">
    <property type="entry name" value="Glyco_trans_1"/>
</dbReference>
<dbReference type="SUPFAM" id="SSF53756">
    <property type="entry name" value="UDP-Glycosyltransferase/glycogen phosphorylase"/>
    <property type="match status" value="1"/>
</dbReference>
<gene>
    <name evidence="3" type="ORF">SDC9_146724</name>
</gene>
<dbReference type="EMBL" id="VSSQ01045618">
    <property type="protein sequence ID" value="MPM99532.1"/>
    <property type="molecule type" value="Genomic_DNA"/>
</dbReference>
<evidence type="ECO:0000259" key="2">
    <source>
        <dbReference type="Pfam" id="PF00534"/>
    </source>
</evidence>
<protein>
    <recommendedName>
        <fullName evidence="2">Glycosyl transferase family 1 domain-containing protein</fullName>
    </recommendedName>
</protein>
<sequence>MLGKNADCIISVNEILINKFKSYNKNVVLLPNYPVLKQEVLKDYNEKPTFIYVGGLKEDRGIFKTLQAIKSVKEDCKYIFVGPFETEDFKNKCESYLRQELQNKDVTFVGKVPHVEVFDYLKQAHAGFVLLQPDNWRYVNSEPIKLFEYMISKTAVIGSNFEMIEKIVKNPDSGVLADPSSEDDIARAITKIATDLEAATRMGNIGYDKVCKSYNWNVCEQRLLEAYKRLE</sequence>
<accession>A0A645EFZ0</accession>
<proteinExistence type="predicted"/>
<name>A0A645EFZ0_9ZZZZ</name>